<dbReference type="Pfam" id="PF04607">
    <property type="entry name" value="RelA_SpoT"/>
    <property type="match status" value="1"/>
</dbReference>
<gene>
    <name evidence="3" type="ORF">Prudu_000881</name>
</gene>
<proteinExistence type="predicted"/>
<name>A0A4Y1QM95_PRUDU</name>
<dbReference type="Pfam" id="PF13328">
    <property type="entry name" value="HD_4"/>
    <property type="match status" value="1"/>
</dbReference>
<dbReference type="SUPFAM" id="SSF109604">
    <property type="entry name" value="HD-domain/PDEase-like"/>
    <property type="match status" value="1"/>
</dbReference>
<dbReference type="SMART" id="SM00954">
    <property type="entry name" value="RelA_SpoT"/>
    <property type="match status" value="1"/>
</dbReference>
<dbReference type="Gene3D" id="1.10.3210.10">
    <property type="entry name" value="Hypothetical protein af1432"/>
    <property type="match status" value="1"/>
</dbReference>
<dbReference type="PANTHER" id="PTHR21262:SF12">
    <property type="entry name" value="GTP DIPHOSPHOKINASE CRSH, CHLOROPLASTIC-RELATED"/>
    <property type="match status" value="1"/>
</dbReference>
<dbReference type="SUPFAM" id="SSF81301">
    <property type="entry name" value="Nucleotidyltransferase"/>
    <property type="match status" value="1"/>
</dbReference>
<evidence type="ECO:0000313" key="3">
    <source>
        <dbReference type="EMBL" id="BBG92995.1"/>
    </source>
</evidence>
<dbReference type="SUPFAM" id="SSF47473">
    <property type="entry name" value="EF-hand"/>
    <property type="match status" value="1"/>
</dbReference>
<dbReference type="PANTHER" id="PTHR21262">
    <property type="entry name" value="GUANOSINE-3',5'-BIS DIPHOSPHATE 3'-PYROPHOSPHOHYDROLASE"/>
    <property type="match status" value="1"/>
</dbReference>
<dbReference type="PROSITE" id="PS50222">
    <property type="entry name" value="EF_HAND_2"/>
    <property type="match status" value="2"/>
</dbReference>
<dbReference type="Gene3D" id="1.10.238.10">
    <property type="entry name" value="EF-hand"/>
    <property type="match status" value="1"/>
</dbReference>
<dbReference type="FunFam" id="3.30.460.10:FF:000025">
    <property type="entry name" value="probable GTP diphosphokinase CRSH, chloroplastic"/>
    <property type="match status" value="1"/>
</dbReference>
<keyword evidence="1" id="KW-0106">Calcium</keyword>
<dbReference type="InterPro" id="IPR002048">
    <property type="entry name" value="EF_hand_dom"/>
</dbReference>
<dbReference type="GO" id="GO:0015969">
    <property type="term" value="P:guanosine tetraphosphate metabolic process"/>
    <property type="evidence" value="ECO:0007669"/>
    <property type="project" value="InterPro"/>
</dbReference>
<reference evidence="3" key="1">
    <citation type="journal article" date="2019" name="Science">
        <title>Mutation of a bHLH transcription factor allowed almond domestication.</title>
        <authorList>
            <person name="Sanchez-Perez R."/>
            <person name="Pavan S."/>
            <person name="Mazzeo R."/>
            <person name="Moldovan C."/>
            <person name="Aiese Cigliano R."/>
            <person name="Del Cueto J."/>
            <person name="Ricciardi F."/>
            <person name="Lotti C."/>
            <person name="Ricciardi L."/>
            <person name="Dicenta F."/>
            <person name="Lopez-Marques R.L."/>
            <person name="Lindberg Moller B."/>
        </authorList>
    </citation>
    <scope>NUCLEOTIDE SEQUENCE</scope>
</reference>
<dbReference type="InterPro" id="IPR011992">
    <property type="entry name" value="EF-hand-dom_pair"/>
</dbReference>
<dbReference type="InterPro" id="IPR018247">
    <property type="entry name" value="EF_Hand_1_Ca_BS"/>
</dbReference>
<dbReference type="GO" id="GO:0005509">
    <property type="term" value="F:calcium ion binding"/>
    <property type="evidence" value="ECO:0007669"/>
    <property type="project" value="InterPro"/>
</dbReference>
<evidence type="ECO:0000259" key="2">
    <source>
        <dbReference type="PROSITE" id="PS50222"/>
    </source>
</evidence>
<dbReference type="CDD" id="cd05399">
    <property type="entry name" value="NT_Rel-Spo_like"/>
    <property type="match status" value="1"/>
</dbReference>
<dbReference type="SMART" id="SM00054">
    <property type="entry name" value="EFh"/>
    <property type="match status" value="2"/>
</dbReference>
<dbReference type="InterPro" id="IPR007685">
    <property type="entry name" value="RelA_SpoT"/>
</dbReference>
<sequence>MLQEGRWWLSWWGHSTSSQRGWDAFQQWVPVTLQGSQALHSSASRFASNPRWSFLALQGLVYFPPSRRPSEVISAGILRPVVEAGAISILDVRNQVGTGTAHLLHESLRVLKVPCKVDVLDDGSAAALRKFCLTYYDMRAVILDLVLRLDMMRHLGYLPRYQQQSISLEVMKIHAPLAHAVGTNWLSLELEDLSFQYLFPHSYLYVDSWLKSHESGSKPLVDVYKEQLLQSLRVDPLLAGMVVDVSVDGRYKSRFSTMKKLLKDGRKPEQVHDVLGLRVILEPRSGKDMAEVGESACYRTREVVRSLWKEMPHRTKDYIARPKTNGYRSLHMAVDVSDCGKSRPLMEIQIRTKEMDMLADAGTASHSLYKSGLTDPEEAKRLKAIMMAAAEFAALRLQDIPSTNHEGIETEQSQSDRVFRLLDKNGDGRINIEELMEVMEELGAPGEDAREMMQLLDANSDGSLSSDEFDFFQRQVEFMRNFEDKDELYKTVLNEKLQIANSSSLIQVSVEKLIRWSVSDGVKYGGVKLVESGGNSSKLHALLLLAEPPKMSENSGQAAQEVSSVEMEFDDLCREQDVQEAIKKLADRLNKFQTTLMGPKDSHFPELSLPNTGPFITLQDLKLSIPLLSTLPLTRDDAAMVEFMRNFKHRDEQYKTVLTEKLQRADNRSLIHGGDLDSSLAN</sequence>
<dbReference type="EMBL" id="AP019297">
    <property type="protein sequence ID" value="BBG92995.1"/>
    <property type="molecule type" value="Genomic_DNA"/>
</dbReference>
<evidence type="ECO:0000256" key="1">
    <source>
        <dbReference type="ARBA" id="ARBA00022837"/>
    </source>
</evidence>
<protein>
    <submittedName>
        <fullName evidence="3">Ca2+-activated RelA/spot homolog</fullName>
    </submittedName>
</protein>
<dbReference type="Gene3D" id="3.30.460.10">
    <property type="entry name" value="Beta Polymerase, domain 2"/>
    <property type="match status" value="1"/>
</dbReference>
<feature type="domain" description="EF-hand" evidence="2">
    <location>
        <begin position="447"/>
        <end position="479"/>
    </location>
</feature>
<dbReference type="AlphaFoldDB" id="A0A4Y1QM95"/>
<dbReference type="FunFam" id="1.10.238.10:FF:000287">
    <property type="entry name" value="Probable GTP diphosphokinase CRSH, chloroplastic"/>
    <property type="match status" value="1"/>
</dbReference>
<dbReference type="InterPro" id="IPR043519">
    <property type="entry name" value="NT_sf"/>
</dbReference>
<dbReference type="PROSITE" id="PS00018">
    <property type="entry name" value="EF_HAND_1"/>
    <property type="match status" value="2"/>
</dbReference>
<feature type="domain" description="EF-hand" evidence="2">
    <location>
        <begin position="410"/>
        <end position="445"/>
    </location>
</feature>
<accession>A0A4Y1QM95</accession>
<dbReference type="Pfam" id="PF13499">
    <property type="entry name" value="EF-hand_7"/>
    <property type="match status" value="1"/>
</dbReference>
<organism evidence="3">
    <name type="scientific">Prunus dulcis</name>
    <name type="common">Almond</name>
    <name type="synonym">Amygdalus dulcis</name>
    <dbReference type="NCBI Taxonomy" id="3755"/>
    <lineage>
        <taxon>Eukaryota</taxon>
        <taxon>Viridiplantae</taxon>
        <taxon>Streptophyta</taxon>
        <taxon>Embryophyta</taxon>
        <taxon>Tracheophyta</taxon>
        <taxon>Spermatophyta</taxon>
        <taxon>Magnoliopsida</taxon>
        <taxon>eudicotyledons</taxon>
        <taxon>Gunneridae</taxon>
        <taxon>Pentapetalae</taxon>
        <taxon>rosids</taxon>
        <taxon>fabids</taxon>
        <taxon>Rosales</taxon>
        <taxon>Rosaceae</taxon>
        <taxon>Amygdaloideae</taxon>
        <taxon>Amygdaleae</taxon>
        <taxon>Prunus</taxon>
    </lineage>
</organism>